<feature type="binding site" evidence="12">
    <location>
        <position position="84"/>
    </location>
    <ligand>
        <name>FAD</name>
        <dbReference type="ChEBI" id="CHEBI:57692"/>
    </ligand>
</feature>
<dbReference type="SUPFAM" id="SSF51971">
    <property type="entry name" value="Nucleotide-binding domain"/>
    <property type="match status" value="2"/>
</dbReference>
<evidence type="ECO:0000256" key="5">
    <source>
        <dbReference type="ARBA" id="ARBA00022723"/>
    </source>
</evidence>
<keyword evidence="4" id="KW-0285">Flavoprotein</keyword>
<keyword evidence="10" id="KW-0411">Iron-sulfur</keyword>
<dbReference type="InterPro" id="IPR021163">
    <property type="entry name" value="Ferredox_Rdtase_adrenod"/>
</dbReference>
<organism evidence="15 16">
    <name type="scientific">Gordonia humi</name>
    <dbReference type="NCBI Taxonomy" id="686429"/>
    <lineage>
        <taxon>Bacteria</taxon>
        <taxon>Bacillati</taxon>
        <taxon>Actinomycetota</taxon>
        <taxon>Actinomycetes</taxon>
        <taxon>Mycobacteriales</taxon>
        <taxon>Gordoniaceae</taxon>
        <taxon>Gordonia</taxon>
    </lineage>
</organism>
<feature type="binding site" evidence="13">
    <location>
        <position position="440"/>
    </location>
    <ligand>
        <name>NADP(+)</name>
        <dbReference type="ChEBI" id="CHEBI:58349"/>
    </ligand>
</feature>
<proteinExistence type="inferred from homology"/>
<evidence type="ECO:0000256" key="12">
    <source>
        <dbReference type="PIRSR" id="PIRSR000362-1"/>
    </source>
</evidence>
<evidence type="ECO:0000256" key="10">
    <source>
        <dbReference type="ARBA" id="ARBA00023014"/>
    </source>
</evidence>
<dbReference type="GO" id="GO:0051536">
    <property type="term" value="F:iron-sulfur cluster binding"/>
    <property type="evidence" value="ECO:0007669"/>
    <property type="project" value="UniProtKB-KW"/>
</dbReference>
<dbReference type="PROSITE" id="PS51379">
    <property type="entry name" value="4FE4S_FER_2"/>
    <property type="match status" value="1"/>
</dbReference>
<protein>
    <recommendedName>
        <fullName evidence="3">ferredoxin--NADP(+) reductase</fullName>
        <ecNumber evidence="3">1.18.1.2</ecNumber>
    </recommendedName>
</protein>
<evidence type="ECO:0000256" key="8">
    <source>
        <dbReference type="ARBA" id="ARBA00023002"/>
    </source>
</evidence>
<evidence type="ECO:0000256" key="2">
    <source>
        <dbReference type="ARBA" id="ARBA00008312"/>
    </source>
</evidence>
<dbReference type="InterPro" id="IPR055275">
    <property type="entry name" value="Ferredox_Rdtase"/>
</dbReference>
<sequence>MRTEMLHIDPQSCIDCGACVEACPVDAIKSEDDLDEQEEPYLDLNKDYFDQHPMESSGLDAPKPLWRKADYSGMRVAIVGSGPAAYYAASELIGLKGVQVNMFERLLTPYGLVRFGVAPDHPSTKGVTDVFRTVERRRNFELHLGVEVGVDITHDELAASHHAVIYAVGASSARRLGVPGEDLPGSHAATEFVGWYNGHPDHAAREFDLSGRRAVVVGNGNVALDVARILLADPDELDRTDIADHALDALRTSDIEEVVVLGRRGVAQAGYTNPEMMALRHLPGVDFLIDLDEVAIDPVTAELLDSPTVDSSLTTKVRVARDVADQAPNGARKRLVLRYLTSPTEIVGTDRVEAVKVVRNRLEPGPDGSVIATPTDETETIDASLVLRAVGYRGVEVPGVPFDESRGTVPNIGGRVTEAGGTEPIAGLYTTGWAKRGPSGVIGTNKKCAIDTVDCLLQDYSGGGLGEPAMREDEFAALLDEKAPDHVDGTGWSAIDAAEKAAGKARKRPRVKFVSLEDMRVVVRGD</sequence>
<keyword evidence="8 15" id="KW-0560">Oxidoreductase</keyword>
<evidence type="ECO:0000256" key="13">
    <source>
        <dbReference type="PIRSR" id="PIRSR000362-2"/>
    </source>
</evidence>
<keyword evidence="6 12" id="KW-0274">FAD</keyword>
<comment type="cofactor">
    <cofactor evidence="1 12">
        <name>FAD</name>
        <dbReference type="ChEBI" id="CHEBI:57692"/>
    </cofactor>
</comment>
<keyword evidence="16" id="KW-1185">Reference proteome</keyword>
<dbReference type="SUPFAM" id="SSF54862">
    <property type="entry name" value="4Fe-4S ferredoxins"/>
    <property type="match status" value="1"/>
</dbReference>
<dbReference type="Pfam" id="PF07992">
    <property type="entry name" value="Pyr_redox_2"/>
    <property type="match status" value="1"/>
</dbReference>
<evidence type="ECO:0000313" key="15">
    <source>
        <dbReference type="EMBL" id="MBB4135205.1"/>
    </source>
</evidence>
<evidence type="ECO:0000256" key="9">
    <source>
        <dbReference type="ARBA" id="ARBA00023004"/>
    </source>
</evidence>
<feature type="binding site" evidence="13">
    <location>
        <begin position="263"/>
        <end position="264"/>
    </location>
    <ligand>
        <name>NADP(+)</name>
        <dbReference type="ChEBI" id="CHEBI:58349"/>
    </ligand>
</feature>
<feature type="binding site" evidence="12">
    <location>
        <begin position="440"/>
        <end position="442"/>
    </location>
    <ligand>
        <name>FAD</name>
        <dbReference type="ChEBI" id="CHEBI:57692"/>
    </ligand>
</feature>
<dbReference type="InterPro" id="IPR017900">
    <property type="entry name" value="4Fe4S_Fe_S_CS"/>
</dbReference>
<evidence type="ECO:0000256" key="3">
    <source>
        <dbReference type="ARBA" id="ARBA00013223"/>
    </source>
</evidence>
<feature type="binding site" evidence="13">
    <location>
        <begin position="219"/>
        <end position="222"/>
    </location>
    <ligand>
        <name>NADP(+)</name>
        <dbReference type="ChEBI" id="CHEBI:58349"/>
    </ligand>
</feature>
<evidence type="ECO:0000256" key="7">
    <source>
        <dbReference type="ARBA" id="ARBA00022857"/>
    </source>
</evidence>
<keyword evidence="7 13" id="KW-0521">NADP</keyword>
<dbReference type="EMBL" id="JACIFP010000001">
    <property type="protein sequence ID" value="MBB4135205.1"/>
    <property type="molecule type" value="Genomic_DNA"/>
</dbReference>
<evidence type="ECO:0000259" key="14">
    <source>
        <dbReference type="PROSITE" id="PS51379"/>
    </source>
</evidence>
<evidence type="ECO:0000256" key="1">
    <source>
        <dbReference type="ARBA" id="ARBA00001974"/>
    </source>
</evidence>
<dbReference type="PIRSF" id="PIRSF000362">
    <property type="entry name" value="FNR"/>
    <property type="match status" value="1"/>
</dbReference>
<feature type="binding site" evidence="12">
    <location>
        <position position="112"/>
    </location>
    <ligand>
        <name>FAD</name>
        <dbReference type="ChEBI" id="CHEBI:57692"/>
    </ligand>
</feature>
<keyword evidence="5" id="KW-0479">Metal-binding</keyword>
<dbReference type="GO" id="GO:0004324">
    <property type="term" value="F:ferredoxin-NADP+ reductase activity"/>
    <property type="evidence" value="ECO:0007669"/>
    <property type="project" value="UniProtKB-EC"/>
</dbReference>
<dbReference type="PRINTS" id="PR00419">
    <property type="entry name" value="ADXRDTASE"/>
</dbReference>
<feature type="binding site" evidence="12">
    <location>
        <position position="148"/>
    </location>
    <ligand>
        <name>FAD</name>
        <dbReference type="ChEBI" id="CHEBI:57692"/>
    </ligand>
</feature>
<comment type="caution">
    <text evidence="15">The sequence shown here is derived from an EMBL/GenBank/DDBJ whole genome shotgun (WGS) entry which is preliminary data.</text>
</comment>
<dbReference type="InterPro" id="IPR023753">
    <property type="entry name" value="FAD/NAD-binding_dom"/>
</dbReference>
<comment type="similarity">
    <text evidence="2">Belongs to the ferredoxin--NADP reductase type 1 family.</text>
</comment>
<evidence type="ECO:0000313" key="16">
    <source>
        <dbReference type="Proteomes" id="UP000551501"/>
    </source>
</evidence>
<keyword evidence="9" id="KW-0408">Iron</keyword>
<dbReference type="GO" id="GO:0046872">
    <property type="term" value="F:metal ion binding"/>
    <property type="evidence" value="ECO:0007669"/>
    <property type="project" value="UniProtKB-KW"/>
</dbReference>
<dbReference type="PROSITE" id="PS00198">
    <property type="entry name" value="4FE4S_FER_1"/>
    <property type="match status" value="1"/>
</dbReference>
<dbReference type="Pfam" id="PF00037">
    <property type="entry name" value="Fer4"/>
    <property type="match status" value="1"/>
</dbReference>
<dbReference type="Proteomes" id="UP000551501">
    <property type="component" value="Unassembled WGS sequence"/>
</dbReference>
<evidence type="ECO:0000256" key="6">
    <source>
        <dbReference type="ARBA" id="ARBA00022827"/>
    </source>
</evidence>
<dbReference type="InterPro" id="IPR017896">
    <property type="entry name" value="4Fe4S_Fe-S-bd"/>
</dbReference>
<comment type="catalytic activity">
    <reaction evidence="11">
        <text>2 reduced [2Fe-2S]-[ferredoxin] + NADP(+) + H(+) = 2 oxidized [2Fe-2S]-[ferredoxin] + NADPH</text>
        <dbReference type="Rhea" id="RHEA:20125"/>
        <dbReference type="Rhea" id="RHEA-COMP:10000"/>
        <dbReference type="Rhea" id="RHEA-COMP:10001"/>
        <dbReference type="ChEBI" id="CHEBI:15378"/>
        <dbReference type="ChEBI" id="CHEBI:33737"/>
        <dbReference type="ChEBI" id="CHEBI:33738"/>
        <dbReference type="ChEBI" id="CHEBI:57783"/>
        <dbReference type="ChEBI" id="CHEBI:58349"/>
        <dbReference type="EC" id="1.18.1.2"/>
    </reaction>
</comment>
<name>A0A840EQU4_9ACTN</name>
<dbReference type="AlphaFoldDB" id="A0A840EQU4"/>
<feature type="binding site" evidence="12">
    <location>
        <position position="104"/>
    </location>
    <ligand>
        <name>FAD</name>
        <dbReference type="ChEBI" id="CHEBI:57692"/>
    </ligand>
</feature>
<dbReference type="EC" id="1.18.1.2" evidence="3"/>
<dbReference type="Gene3D" id="3.50.50.60">
    <property type="entry name" value="FAD/NAD(P)-binding domain"/>
    <property type="match status" value="1"/>
</dbReference>
<dbReference type="InterPro" id="IPR036188">
    <property type="entry name" value="FAD/NAD-bd_sf"/>
</dbReference>
<dbReference type="PANTHER" id="PTHR48467">
    <property type="entry name" value="GLUTAMATE SYNTHASE 1 [NADH], CHLOROPLASTIC-LIKE"/>
    <property type="match status" value="1"/>
</dbReference>
<feature type="domain" description="4Fe-4S ferredoxin-type" evidence="14">
    <location>
        <begin position="4"/>
        <end position="33"/>
    </location>
</feature>
<dbReference type="PANTHER" id="PTHR48467:SF1">
    <property type="entry name" value="GLUTAMATE SYNTHASE 1 [NADH], CHLOROPLASTIC-LIKE"/>
    <property type="match status" value="1"/>
</dbReference>
<feature type="binding site" evidence="13">
    <location>
        <position position="275"/>
    </location>
    <ligand>
        <name>NADP(+)</name>
        <dbReference type="ChEBI" id="CHEBI:58349"/>
    </ligand>
</feature>
<feature type="binding site" evidence="12">
    <location>
        <position position="433"/>
    </location>
    <ligand>
        <name>FAD</name>
        <dbReference type="ChEBI" id="CHEBI:57692"/>
    </ligand>
</feature>
<evidence type="ECO:0000256" key="4">
    <source>
        <dbReference type="ARBA" id="ARBA00022630"/>
    </source>
</evidence>
<dbReference type="Gene3D" id="3.40.50.720">
    <property type="entry name" value="NAD(P)-binding Rossmann-like Domain"/>
    <property type="match status" value="1"/>
</dbReference>
<reference evidence="15 16" key="1">
    <citation type="submission" date="2020-08" db="EMBL/GenBank/DDBJ databases">
        <title>Sequencing the genomes of 1000 actinobacteria strains.</title>
        <authorList>
            <person name="Klenk H.-P."/>
        </authorList>
    </citation>
    <scope>NUCLEOTIDE SEQUENCE [LARGE SCALE GENOMIC DNA]</scope>
    <source>
        <strain evidence="15 16">DSM 45298</strain>
    </source>
</reference>
<evidence type="ECO:0000256" key="11">
    <source>
        <dbReference type="ARBA" id="ARBA00047776"/>
    </source>
</evidence>
<accession>A0A840EQU4</accession>
<dbReference type="Gene3D" id="3.30.70.20">
    <property type="match status" value="1"/>
</dbReference>
<gene>
    <name evidence="15" type="ORF">BKA16_001757</name>
</gene>